<dbReference type="EMBL" id="CP022202">
    <property type="protein sequence ID" value="AXA59471.1"/>
    <property type="molecule type" value="Genomic_DNA"/>
</dbReference>
<evidence type="ECO:0000313" key="2">
    <source>
        <dbReference type="Proteomes" id="UP000251666"/>
    </source>
</evidence>
<dbReference type="AlphaFoldDB" id="A0A2Z4ZQ89"/>
<reference evidence="2" key="1">
    <citation type="journal article" date="2021" name="Front. Microbiol.">
        <title>Genomic Analysis of the 1-Aminocyclopropane-1-Carboxylate Deaminase-Producing Pseudomonas thivervalensis SC5 Reveals Its Multifaceted Roles in Soil and in Beneficial Interactions With Plants.</title>
        <authorList>
            <person name="Nascimento F.X."/>
            <person name="Uron P."/>
            <person name="Glick B.R."/>
            <person name="Giachini A."/>
            <person name="Rossi M.J."/>
        </authorList>
    </citation>
    <scope>NUCLEOTIDE SEQUENCE [LARGE SCALE GENOMIC DNA]</scope>
    <source>
        <strain evidence="2">PLM3</strain>
    </source>
</reference>
<proteinExistence type="predicted"/>
<dbReference type="Proteomes" id="UP000251666">
    <property type="component" value="Chromosome"/>
</dbReference>
<evidence type="ECO:0000313" key="1">
    <source>
        <dbReference type="EMBL" id="AXA59471.1"/>
    </source>
</evidence>
<dbReference type="KEGG" id="pthv:CE140_05795"/>
<protein>
    <submittedName>
        <fullName evidence="1">Uncharacterized protein</fullName>
    </submittedName>
</protein>
<name>A0A2Z4ZQ89_9PSED</name>
<dbReference type="RefSeq" id="WP_208666605.1">
    <property type="nucleotide sequence ID" value="NZ_CP022201.1"/>
</dbReference>
<accession>A0A2Z4ZQ89</accession>
<organism evidence="1 2">
    <name type="scientific">Pseudomonas thivervalensis</name>
    <dbReference type="NCBI Taxonomy" id="86265"/>
    <lineage>
        <taxon>Bacteria</taxon>
        <taxon>Pseudomonadati</taxon>
        <taxon>Pseudomonadota</taxon>
        <taxon>Gammaproteobacteria</taxon>
        <taxon>Pseudomonadales</taxon>
        <taxon>Pseudomonadaceae</taxon>
        <taxon>Pseudomonas</taxon>
    </lineage>
</organism>
<keyword evidence="2" id="KW-1185">Reference proteome</keyword>
<gene>
    <name evidence="1" type="ORF">CEQ51_05105</name>
</gene>
<sequence length="461" mass="50914">MTNQNEEKEILAIDPAIIVGMVSVVHPVNPDGGVPLRLLSNGLLPLLVRPWIEQEEYDDARLLLGDSDTPVLNKTILPGEKNQDFTLNLPDALLSNGINKLRLSVLRVGHTQPETSRPLTVLFHRPQPGGEVSTPGDNPNLSLALPADVIANGVDAARAAQGVIVTLGYPYMRDRDVITLDRDSQEMSYTVNANEAAAGKVDIILRTADFWQDNPRFALRFRVTDQLGNSSGPQAIWSRTTYIDVHIRQPSLDLTKPRVLEAMELNGERLNFERDFYYAEFANVEVNYIGSAPGQTVKVFWIGRNATYGSEIQTVAFAGQTLNFQVPRNEVVDCIGTGAEVRYTVRLPGTATDIPSRDLDITVTPQKHALREPTLDGSKTNLRAYHPALFTPHTARMALFGVTARYGDEIRITAGTSQTDLAVPPAWIAENRGKPIMVNWTLRETGTGTPIIFSWFLRLIA</sequence>